<gene>
    <name evidence="6" type="ORF">E4656_16565</name>
</gene>
<dbReference type="Proteomes" id="UP000297475">
    <property type="component" value="Unassembled WGS sequence"/>
</dbReference>
<dbReference type="RefSeq" id="WP_135484424.1">
    <property type="nucleotide sequence ID" value="NZ_SRMF01000009.1"/>
</dbReference>
<sequence>MTRPTAPGSGGAPRRERKRSDSVMEALKDWITEHQLRPGDRLPQEKDLLEQFNASKGTIREALKGLESQGLVVTRTGPGGGAFVADVPPDHAMSLLSNYFYFKDITIHDIYQLRVHLEPEMAASVVGRLTPEDFDRLQTTMTIYHAPPTTQEEEHNFRLAELSFHEVLVSLCPNPILSFTCHFLLGLLKNLRLCHDIYDLPNPELWETGKHYQMQLLEALKREDEPAVRQIMREHMLRAEALMEAQETIVLDRFH</sequence>
<name>A0A4Z0W3N2_9GAMM</name>
<dbReference type="InterPro" id="IPR011711">
    <property type="entry name" value="GntR_C"/>
</dbReference>
<feature type="region of interest" description="Disordered" evidence="4">
    <location>
        <begin position="1"/>
        <end position="22"/>
    </location>
</feature>
<dbReference type="Gene3D" id="1.20.120.530">
    <property type="entry name" value="GntR ligand-binding domain-like"/>
    <property type="match status" value="1"/>
</dbReference>
<dbReference type="PRINTS" id="PR00035">
    <property type="entry name" value="HTHGNTR"/>
</dbReference>
<evidence type="ECO:0000256" key="3">
    <source>
        <dbReference type="ARBA" id="ARBA00023163"/>
    </source>
</evidence>
<keyword evidence="7" id="KW-1185">Reference proteome</keyword>
<dbReference type="InterPro" id="IPR008920">
    <property type="entry name" value="TF_FadR/GntR_C"/>
</dbReference>
<dbReference type="EMBL" id="SRMF01000009">
    <property type="protein sequence ID" value="TGG91332.1"/>
    <property type="molecule type" value="Genomic_DNA"/>
</dbReference>
<dbReference type="Gene3D" id="1.10.10.10">
    <property type="entry name" value="Winged helix-like DNA-binding domain superfamily/Winged helix DNA-binding domain"/>
    <property type="match status" value="1"/>
</dbReference>
<dbReference type="SMART" id="SM00895">
    <property type="entry name" value="FCD"/>
    <property type="match status" value="1"/>
</dbReference>
<dbReference type="SMART" id="SM00345">
    <property type="entry name" value="HTH_GNTR"/>
    <property type="match status" value="1"/>
</dbReference>
<evidence type="ECO:0000256" key="2">
    <source>
        <dbReference type="ARBA" id="ARBA00023125"/>
    </source>
</evidence>
<reference evidence="6 7" key="1">
    <citation type="submission" date="2019-04" db="EMBL/GenBank/DDBJ databases">
        <title>Natronospirillum operosus gen. nov., sp. nov., a haloalkaliphilic satellite isolated from decaying biomass of laboratory culture of cyanobacterium Geitlerinema sp. and proposal of Natronospirillaceae fam. nov. and Saccharospirillaceae fam. nov.</title>
        <authorList>
            <person name="Kevbrin V."/>
            <person name="Boltyanskaya Y."/>
            <person name="Koziaeva V."/>
            <person name="Grouzdev D.S."/>
            <person name="Park M."/>
            <person name="Cho J."/>
        </authorList>
    </citation>
    <scope>NUCLEOTIDE SEQUENCE [LARGE SCALE GENOMIC DNA]</scope>
    <source>
        <strain evidence="6 7">G-116</strain>
    </source>
</reference>
<evidence type="ECO:0000313" key="6">
    <source>
        <dbReference type="EMBL" id="TGG91332.1"/>
    </source>
</evidence>
<dbReference type="InterPro" id="IPR000524">
    <property type="entry name" value="Tscrpt_reg_HTH_GntR"/>
</dbReference>
<dbReference type="OrthoDB" id="9028214at2"/>
<dbReference type="SUPFAM" id="SSF48008">
    <property type="entry name" value="GntR ligand-binding domain-like"/>
    <property type="match status" value="1"/>
</dbReference>
<dbReference type="GO" id="GO:0003677">
    <property type="term" value="F:DNA binding"/>
    <property type="evidence" value="ECO:0007669"/>
    <property type="project" value="UniProtKB-KW"/>
</dbReference>
<dbReference type="CDD" id="cd07377">
    <property type="entry name" value="WHTH_GntR"/>
    <property type="match status" value="1"/>
</dbReference>
<comment type="caution">
    <text evidence="6">The sequence shown here is derived from an EMBL/GenBank/DDBJ whole genome shotgun (WGS) entry which is preliminary data.</text>
</comment>
<proteinExistence type="predicted"/>
<feature type="domain" description="HTH gntR-type" evidence="5">
    <location>
        <begin position="17"/>
        <end position="87"/>
    </location>
</feature>
<dbReference type="SUPFAM" id="SSF46785">
    <property type="entry name" value="Winged helix' DNA-binding domain"/>
    <property type="match status" value="1"/>
</dbReference>
<evidence type="ECO:0000313" key="7">
    <source>
        <dbReference type="Proteomes" id="UP000297475"/>
    </source>
</evidence>
<accession>A0A4Z0W3N2</accession>
<dbReference type="InterPro" id="IPR036388">
    <property type="entry name" value="WH-like_DNA-bd_sf"/>
</dbReference>
<dbReference type="AlphaFoldDB" id="A0A4Z0W3N2"/>
<dbReference type="PANTHER" id="PTHR43537">
    <property type="entry name" value="TRANSCRIPTIONAL REGULATOR, GNTR FAMILY"/>
    <property type="match status" value="1"/>
</dbReference>
<evidence type="ECO:0000256" key="4">
    <source>
        <dbReference type="SAM" id="MobiDB-lite"/>
    </source>
</evidence>
<dbReference type="PROSITE" id="PS50949">
    <property type="entry name" value="HTH_GNTR"/>
    <property type="match status" value="1"/>
</dbReference>
<organism evidence="6 7">
    <name type="scientific">Natronospirillum operosum</name>
    <dbReference type="NCBI Taxonomy" id="2759953"/>
    <lineage>
        <taxon>Bacteria</taxon>
        <taxon>Pseudomonadati</taxon>
        <taxon>Pseudomonadota</taxon>
        <taxon>Gammaproteobacteria</taxon>
        <taxon>Oceanospirillales</taxon>
        <taxon>Natronospirillaceae</taxon>
        <taxon>Natronospirillum</taxon>
    </lineage>
</organism>
<dbReference type="GO" id="GO:0003700">
    <property type="term" value="F:DNA-binding transcription factor activity"/>
    <property type="evidence" value="ECO:0007669"/>
    <property type="project" value="InterPro"/>
</dbReference>
<evidence type="ECO:0000259" key="5">
    <source>
        <dbReference type="PROSITE" id="PS50949"/>
    </source>
</evidence>
<evidence type="ECO:0000256" key="1">
    <source>
        <dbReference type="ARBA" id="ARBA00023015"/>
    </source>
</evidence>
<dbReference type="Pfam" id="PF07729">
    <property type="entry name" value="FCD"/>
    <property type="match status" value="1"/>
</dbReference>
<protein>
    <submittedName>
        <fullName evidence="6">FadR family transcriptional regulator</fullName>
    </submittedName>
</protein>
<keyword evidence="2" id="KW-0238">DNA-binding</keyword>
<keyword evidence="1" id="KW-0805">Transcription regulation</keyword>
<dbReference type="Pfam" id="PF00392">
    <property type="entry name" value="GntR"/>
    <property type="match status" value="1"/>
</dbReference>
<dbReference type="InterPro" id="IPR036390">
    <property type="entry name" value="WH_DNA-bd_sf"/>
</dbReference>
<dbReference type="PANTHER" id="PTHR43537:SF5">
    <property type="entry name" value="UXU OPERON TRANSCRIPTIONAL REGULATOR"/>
    <property type="match status" value="1"/>
</dbReference>
<keyword evidence="3" id="KW-0804">Transcription</keyword>